<name>A0A0C3E1J0_9AGAM</name>
<evidence type="ECO:0000313" key="1">
    <source>
        <dbReference type="EMBL" id="KIM62389.1"/>
    </source>
</evidence>
<dbReference type="HOGENOM" id="CLU_1670434_0_0_1"/>
<dbReference type="EMBL" id="KN822043">
    <property type="protein sequence ID" value="KIM62389.1"/>
    <property type="molecule type" value="Genomic_DNA"/>
</dbReference>
<reference evidence="1 2" key="1">
    <citation type="submission" date="2014-04" db="EMBL/GenBank/DDBJ databases">
        <authorList>
            <consortium name="DOE Joint Genome Institute"/>
            <person name="Kuo A."/>
            <person name="Kohler A."/>
            <person name="Nagy L.G."/>
            <person name="Floudas D."/>
            <person name="Copeland A."/>
            <person name="Barry K.W."/>
            <person name="Cichocki N."/>
            <person name="Veneault-Fourrey C."/>
            <person name="LaButti K."/>
            <person name="Lindquist E.A."/>
            <person name="Lipzen A."/>
            <person name="Lundell T."/>
            <person name="Morin E."/>
            <person name="Murat C."/>
            <person name="Sun H."/>
            <person name="Tunlid A."/>
            <person name="Henrissat B."/>
            <person name="Grigoriev I.V."/>
            <person name="Hibbett D.S."/>
            <person name="Martin F."/>
            <person name="Nordberg H.P."/>
            <person name="Cantor M.N."/>
            <person name="Hua S.X."/>
        </authorList>
    </citation>
    <scope>NUCLEOTIDE SEQUENCE [LARGE SCALE GENOMIC DNA]</scope>
    <source>
        <strain evidence="1 2">Foug A</strain>
    </source>
</reference>
<dbReference type="OrthoDB" id="2563277at2759"/>
<reference evidence="2" key="2">
    <citation type="submission" date="2015-01" db="EMBL/GenBank/DDBJ databases">
        <title>Evolutionary Origins and Diversification of the Mycorrhizal Mutualists.</title>
        <authorList>
            <consortium name="DOE Joint Genome Institute"/>
            <consortium name="Mycorrhizal Genomics Consortium"/>
            <person name="Kohler A."/>
            <person name="Kuo A."/>
            <person name="Nagy L.G."/>
            <person name="Floudas D."/>
            <person name="Copeland A."/>
            <person name="Barry K.W."/>
            <person name="Cichocki N."/>
            <person name="Veneault-Fourrey C."/>
            <person name="LaButti K."/>
            <person name="Lindquist E.A."/>
            <person name="Lipzen A."/>
            <person name="Lundell T."/>
            <person name="Morin E."/>
            <person name="Murat C."/>
            <person name="Riley R."/>
            <person name="Ohm R."/>
            <person name="Sun H."/>
            <person name="Tunlid A."/>
            <person name="Henrissat B."/>
            <person name="Grigoriev I.V."/>
            <person name="Hibbett D.S."/>
            <person name="Martin F."/>
        </authorList>
    </citation>
    <scope>NUCLEOTIDE SEQUENCE [LARGE SCALE GENOMIC DNA]</scope>
    <source>
        <strain evidence="2">Foug A</strain>
    </source>
</reference>
<keyword evidence="2" id="KW-1185">Reference proteome</keyword>
<accession>A0A0C3E1J0</accession>
<dbReference type="Proteomes" id="UP000053989">
    <property type="component" value="Unassembled WGS sequence"/>
</dbReference>
<sequence length="158" mass="17335">MQCAGQASWVKYRPEFSVDSIFSDFSGTCLGYPGLGGKMLKSTFDYGMPLMAISASSPESLAGSIRSERITSGEFEYHTMYDSIMDSCNELQKTMVEDSILEKTANCTSVFSLDSTFFGKNFEGHNPRYCPISSFSTASEHDPVKENDTMISVSTSAI</sequence>
<protein>
    <submittedName>
        <fullName evidence="1">Uncharacterized protein</fullName>
    </submittedName>
</protein>
<dbReference type="STRING" id="1036808.A0A0C3E1J0"/>
<evidence type="ECO:0000313" key="2">
    <source>
        <dbReference type="Proteomes" id="UP000053989"/>
    </source>
</evidence>
<dbReference type="AlphaFoldDB" id="A0A0C3E1J0"/>
<proteinExistence type="predicted"/>
<dbReference type="InParanoid" id="A0A0C3E1J0"/>
<gene>
    <name evidence="1" type="ORF">SCLCIDRAFT_119702</name>
</gene>
<organism evidence="1 2">
    <name type="scientific">Scleroderma citrinum Foug A</name>
    <dbReference type="NCBI Taxonomy" id="1036808"/>
    <lineage>
        <taxon>Eukaryota</taxon>
        <taxon>Fungi</taxon>
        <taxon>Dikarya</taxon>
        <taxon>Basidiomycota</taxon>
        <taxon>Agaricomycotina</taxon>
        <taxon>Agaricomycetes</taxon>
        <taxon>Agaricomycetidae</taxon>
        <taxon>Boletales</taxon>
        <taxon>Sclerodermatineae</taxon>
        <taxon>Sclerodermataceae</taxon>
        <taxon>Scleroderma</taxon>
    </lineage>
</organism>